<evidence type="ECO:0000313" key="3">
    <source>
        <dbReference type="EMBL" id="KAF3429300.1"/>
    </source>
</evidence>
<gene>
    <name evidence="3" type="ORF">E2986_13267</name>
</gene>
<reference evidence="3" key="1">
    <citation type="submission" date="2019-11" db="EMBL/GenBank/DDBJ databases">
        <title>The nuclear and mitochondrial genomes of Frieseomelitta varia - a highly eusocial stingless bee (Meliponini) with a permanently sterile worker caste.</title>
        <authorList>
            <person name="Freitas F.C.P."/>
            <person name="Lourenco A.P."/>
            <person name="Nunes F.M.F."/>
            <person name="Paschoal A.R."/>
            <person name="Abreu F.C.P."/>
            <person name="Barbin F.O."/>
            <person name="Bataglia L."/>
            <person name="Cardoso-Junior C.A.M."/>
            <person name="Cervoni M.S."/>
            <person name="Silva S.R."/>
            <person name="Dalarmi F."/>
            <person name="Del Lama M.A."/>
            <person name="Depintor T.S."/>
            <person name="Ferreira K.M."/>
            <person name="Goria P.S."/>
            <person name="Jaskot M.C."/>
            <person name="Lago D.C."/>
            <person name="Luna-Lucena D."/>
            <person name="Moda L.M."/>
            <person name="Nascimento L."/>
            <person name="Pedrino M."/>
            <person name="Rabico F.O."/>
            <person name="Sanches F.C."/>
            <person name="Santos D.E."/>
            <person name="Santos C.G."/>
            <person name="Vieira J."/>
            <person name="Lopes T.F."/>
            <person name="Barchuk A.R."/>
            <person name="Hartfelder K."/>
            <person name="Simoes Z.L.P."/>
            <person name="Bitondi M.M.G."/>
            <person name="Pinheiro D.G."/>
        </authorList>
    </citation>
    <scope>NUCLEOTIDE SEQUENCE</scope>
    <source>
        <strain evidence="3">USP_RPSP 00005682</strain>
        <tissue evidence="3">Whole individual</tissue>
    </source>
</reference>
<dbReference type="AlphaFoldDB" id="A0A833S2E6"/>
<sequence length="275" mass="31271">MLSFIHTLIKYTLGYKSSSKDESDEINSVIARIENAYEEETRKGERSNKDTSYKRGIITLITTDYLVVDEFYVCDVANISVNNLKVGDKVCYSLLMERDNHEEKHKIKIISVINESWGDAENSEVDIVKPQTLTRCIVGKVMERKNRLLVVEPNNITVNLNKVESEFIPVIGDWLQLETEVEIDEVSYNLNGEILEIKKIQPLRSRLDVGTVTSFDLTKEIGVIGKDTVFNKRICESGYIPCVGDKVISDSIESDQGFYTWRSLTVVPVLQVSFT</sequence>
<evidence type="ECO:0000256" key="1">
    <source>
        <dbReference type="ARBA" id="ARBA00004496"/>
    </source>
</evidence>
<dbReference type="PANTHER" id="PTHR45418:SF1">
    <property type="entry name" value="CANCER_TESTIS ANTIGEN 55"/>
    <property type="match status" value="1"/>
</dbReference>
<dbReference type="EMBL" id="WNWW01000167">
    <property type="protein sequence ID" value="KAF3429300.1"/>
    <property type="molecule type" value="Genomic_DNA"/>
</dbReference>
<name>A0A833S2E6_9HYME</name>
<comment type="subcellular location">
    <subcellularLocation>
        <location evidence="1">Cytoplasm</location>
    </subcellularLocation>
</comment>
<protein>
    <submittedName>
        <fullName evidence="3">Uncharacterized protein</fullName>
    </submittedName>
</protein>
<dbReference type="Proteomes" id="UP000655588">
    <property type="component" value="Unassembled WGS sequence"/>
</dbReference>
<accession>A0A833S2E6</accession>
<proteinExistence type="predicted"/>
<dbReference type="PANTHER" id="PTHR45418">
    <property type="entry name" value="CANCER/TESTIS ANTIGEN 55"/>
    <property type="match status" value="1"/>
</dbReference>
<evidence type="ECO:0000313" key="4">
    <source>
        <dbReference type="Proteomes" id="UP000655588"/>
    </source>
</evidence>
<organism evidence="3 4">
    <name type="scientific">Frieseomelitta varia</name>
    <dbReference type="NCBI Taxonomy" id="561572"/>
    <lineage>
        <taxon>Eukaryota</taxon>
        <taxon>Metazoa</taxon>
        <taxon>Ecdysozoa</taxon>
        <taxon>Arthropoda</taxon>
        <taxon>Hexapoda</taxon>
        <taxon>Insecta</taxon>
        <taxon>Pterygota</taxon>
        <taxon>Neoptera</taxon>
        <taxon>Endopterygota</taxon>
        <taxon>Hymenoptera</taxon>
        <taxon>Apocrita</taxon>
        <taxon>Aculeata</taxon>
        <taxon>Apoidea</taxon>
        <taxon>Anthophila</taxon>
        <taxon>Apidae</taxon>
        <taxon>Frieseomelitta</taxon>
    </lineage>
</organism>
<keyword evidence="4" id="KW-1185">Reference proteome</keyword>
<keyword evidence="2" id="KW-0963">Cytoplasm</keyword>
<evidence type="ECO:0000256" key="2">
    <source>
        <dbReference type="ARBA" id="ARBA00022490"/>
    </source>
</evidence>
<comment type="caution">
    <text evidence="3">The sequence shown here is derived from an EMBL/GenBank/DDBJ whole genome shotgun (WGS) entry which is preliminary data.</text>
</comment>
<dbReference type="GO" id="GO:0005737">
    <property type="term" value="C:cytoplasm"/>
    <property type="evidence" value="ECO:0007669"/>
    <property type="project" value="UniProtKB-SubCell"/>
</dbReference>